<accession>A0A395JNL1</accession>
<dbReference type="PANTHER" id="PTHR30625:SF11">
    <property type="entry name" value="MOTA_TOLQ_EXBB PROTON CHANNEL DOMAIN-CONTAINING PROTEIN"/>
    <property type="match status" value="1"/>
</dbReference>
<proteinExistence type="inferred from homology"/>
<evidence type="ECO:0000313" key="9">
    <source>
        <dbReference type="EMBL" id="RBP53234.1"/>
    </source>
</evidence>
<keyword evidence="3 7" id="KW-0812">Transmembrane</keyword>
<evidence type="ECO:0000256" key="7">
    <source>
        <dbReference type="SAM" id="Phobius"/>
    </source>
</evidence>
<feature type="transmembrane region" description="Helical" evidence="7">
    <location>
        <begin position="74"/>
        <end position="93"/>
    </location>
</feature>
<dbReference type="Proteomes" id="UP000253083">
    <property type="component" value="Unassembled WGS sequence"/>
</dbReference>
<dbReference type="AlphaFoldDB" id="A0A395JNL1"/>
<dbReference type="Pfam" id="PF01618">
    <property type="entry name" value="MotA_ExbB"/>
    <property type="match status" value="1"/>
</dbReference>
<comment type="subcellular location">
    <subcellularLocation>
        <location evidence="1">Cell membrane</location>
        <topology evidence="1">Multi-pass membrane protein</topology>
    </subcellularLocation>
    <subcellularLocation>
        <location evidence="6">Membrane</location>
        <topology evidence="6">Multi-pass membrane protein</topology>
    </subcellularLocation>
</comment>
<keyword evidence="6" id="KW-0653">Protein transport</keyword>
<keyword evidence="6" id="KW-0813">Transport</keyword>
<dbReference type="RefSeq" id="WP_113952822.1">
    <property type="nucleotide sequence ID" value="NZ_QNRT01000001.1"/>
</dbReference>
<keyword evidence="5 7" id="KW-0472">Membrane</keyword>
<dbReference type="EMBL" id="QNRT01000001">
    <property type="protein sequence ID" value="RBP53234.1"/>
    <property type="molecule type" value="Genomic_DNA"/>
</dbReference>
<dbReference type="GO" id="GO:0005886">
    <property type="term" value="C:plasma membrane"/>
    <property type="evidence" value="ECO:0007669"/>
    <property type="project" value="UniProtKB-SubCell"/>
</dbReference>
<keyword evidence="4 7" id="KW-1133">Transmembrane helix</keyword>
<feature type="transmembrane region" description="Helical" evidence="7">
    <location>
        <begin position="220"/>
        <end position="239"/>
    </location>
</feature>
<gene>
    <name evidence="9" type="ORF">DFR28_101620</name>
</gene>
<keyword evidence="2" id="KW-1003">Cell membrane</keyword>
<evidence type="ECO:0000256" key="1">
    <source>
        <dbReference type="ARBA" id="ARBA00004651"/>
    </source>
</evidence>
<protein>
    <submittedName>
        <fullName evidence="9">Biopolymer transport protein ExbB/TolQ</fullName>
    </submittedName>
</protein>
<sequence>MKLQKSEFFYQVVALVLSFVVVHTIYVGLVRPNADAVLEAERQAIAAQTESGEIAKIERSAWVVLKDYEQETCFILMLWVMAIMGLKAQAVVAQRRLLNQSLISIEEGRRVLPEDARKLSRPLEALPLPERKFLLPRALRAALNRYGSTASVADVSTVVRDICDTEADRLDSELSMVRYITWAIPSIGFIGTVRGIGTALGNAHEAVAGNIAAVTASLGVAFNSTFVALLISIVIMFLTHQLTLMQERMVMETQDHCDHSLIRHLQS</sequence>
<dbReference type="InterPro" id="IPR050790">
    <property type="entry name" value="ExbB/TolQ_transport"/>
</dbReference>
<dbReference type="InterPro" id="IPR002898">
    <property type="entry name" value="MotA_ExbB_proton_chnl"/>
</dbReference>
<evidence type="ECO:0000256" key="5">
    <source>
        <dbReference type="ARBA" id="ARBA00023136"/>
    </source>
</evidence>
<dbReference type="OrthoDB" id="5290956at2"/>
<organism evidence="9 10">
    <name type="scientific">Arenicella xantha</name>
    <dbReference type="NCBI Taxonomy" id="644221"/>
    <lineage>
        <taxon>Bacteria</taxon>
        <taxon>Pseudomonadati</taxon>
        <taxon>Pseudomonadota</taxon>
        <taxon>Gammaproteobacteria</taxon>
        <taxon>Arenicellales</taxon>
        <taxon>Arenicellaceae</taxon>
        <taxon>Arenicella</taxon>
    </lineage>
</organism>
<evidence type="ECO:0000256" key="4">
    <source>
        <dbReference type="ARBA" id="ARBA00022989"/>
    </source>
</evidence>
<reference evidence="9 10" key="1">
    <citation type="submission" date="2018-06" db="EMBL/GenBank/DDBJ databases">
        <title>Genomic Encyclopedia of Type Strains, Phase IV (KMG-IV): sequencing the most valuable type-strain genomes for metagenomic binning, comparative biology and taxonomic classification.</title>
        <authorList>
            <person name="Goeker M."/>
        </authorList>
    </citation>
    <scope>NUCLEOTIDE SEQUENCE [LARGE SCALE GENOMIC DNA]</scope>
    <source>
        <strain evidence="9 10">DSM 24032</strain>
    </source>
</reference>
<evidence type="ECO:0000259" key="8">
    <source>
        <dbReference type="Pfam" id="PF01618"/>
    </source>
</evidence>
<feature type="transmembrane region" description="Helical" evidence="7">
    <location>
        <begin position="12"/>
        <end position="29"/>
    </location>
</feature>
<dbReference type="InParanoid" id="A0A395JNL1"/>
<feature type="domain" description="MotA/TolQ/ExbB proton channel" evidence="8">
    <location>
        <begin position="137"/>
        <end position="253"/>
    </location>
</feature>
<evidence type="ECO:0000256" key="6">
    <source>
        <dbReference type="RuleBase" id="RU004057"/>
    </source>
</evidence>
<comment type="similarity">
    <text evidence="6">Belongs to the exbB/tolQ family.</text>
</comment>
<dbReference type="PANTHER" id="PTHR30625">
    <property type="entry name" value="PROTEIN TOLQ"/>
    <property type="match status" value="1"/>
</dbReference>
<dbReference type="GO" id="GO:0017038">
    <property type="term" value="P:protein import"/>
    <property type="evidence" value="ECO:0007669"/>
    <property type="project" value="TreeGrafter"/>
</dbReference>
<keyword evidence="10" id="KW-1185">Reference proteome</keyword>
<name>A0A395JNL1_9GAMM</name>
<evidence type="ECO:0000313" key="10">
    <source>
        <dbReference type="Proteomes" id="UP000253083"/>
    </source>
</evidence>
<comment type="caution">
    <text evidence="9">The sequence shown here is derived from an EMBL/GenBank/DDBJ whole genome shotgun (WGS) entry which is preliminary data.</text>
</comment>
<evidence type="ECO:0000256" key="2">
    <source>
        <dbReference type="ARBA" id="ARBA00022475"/>
    </source>
</evidence>
<feature type="transmembrane region" description="Helical" evidence="7">
    <location>
        <begin position="179"/>
        <end position="200"/>
    </location>
</feature>
<evidence type="ECO:0000256" key="3">
    <source>
        <dbReference type="ARBA" id="ARBA00022692"/>
    </source>
</evidence>